<comment type="caution">
    <text evidence="1">The sequence shown here is derived from an EMBL/GenBank/DDBJ whole genome shotgun (WGS) entry which is preliminary data.</text>
</comment>
<name>A0ACB0KWV0_TRIPR</name>
<dbReference type="EMBL" id="CASHSV030000409">
    <property type="protein sequence ID" value="CAJ2661642.1"/>
    <property type="molecule type" value="Genomic_DNA"/>
</dbReference>
<accession>A0ACB0KWV0</accession>
<dbReference type="Proteomes" id="UP001177021">
    <property type="component" value="Unassembled WGS sequence"/>
</dbReference>
<gene>
    <name evidence="1" type="ORF">MILVUS5_LOCUS27328</name>
</gene>
<organism evidence="1 2">
    <name type="scientific">Trifolium pratense</name>
    <name type="common">Red clover</name>
    <dbReference type="NCBI Taxonomy" id="57577"/>
    <lineage>
        <taxon>Eukaryota</taxon>
        <taxon>Viridiplantae</taxon>
        <taxon>Streptophyta</taxon>
        <taxon>Embryophyta</taxon>
        <taxon>Tracheophyta</taxon>
        <taxon>Spermatophyta</taxon>
        <taxon>Magnoliopsida</taxon>
        <taxon>eudicotyledons</taxon>
        <taxon>Gunneridae</taxon>
        <taxon>Pentapetalae</taxon>
        <taxon>rosids</taxon>
        <taxon>fabids</taxon>
        <taxon>Fabales</taxon>
        <taxon>Fabaceae</taxon>
        <taxon>Papilionoideae</taxon>
        <taxon>50 kb inversion clade</taxon>
        <taxon>NPAAA clade</taxon>
        <taxon>Hologalegina</taxon>
        <taxon>IRL clade</taxon>
        <taxon>Trifolieae</taxon>
        <taxon>Trifolium</taxon>
    </lineage>
</organism>
<proteinExistence type="predicted"/>
<protein>
    <submittedName>
        <fullName evidence="1">Uncharacterized protein</fullName>
    </submittedName>
</protein>
<evidence type="ECO:0000313" key="2">
    <source>
        <dbReference type="Proteomes" id="UP001177021"/>
    </source>
</evidence>
<evidence type="ECO:0000313" key="1">
    <source>
        <dbReference type="EMBL" id="CAJ2661642.1"/>
    </source>
</evidence>
<sequence length="74" mass="8930">MNGSMLLNLFIFIFDLQFLQTEFLSLSSSSQFLVKKTKFLKPILHKIALVEEDEIKEFETEGWRWRFGDTERRR</sequence>
<keyword evidence="2" id="KW-1185">Reference proteome</keyword>
<reference evidence="1" key="1">
    <citation type="submission" date="2023-10" db="EMBL/GenBank/DDBJ databases">
        <authorList>
            <person name="Rodriguez Cubillos JULIANA M."/>
            <person name="De Vega J."/>
        </authorList>
    </citation>
    <scope>NUCLEOTIDE SEQUENCE</scope>
</reference>